<dbReference type="Gene3D" id="1.10.1740.10">
    <property type="match status" value="1"/>
</dbReference>
<dbReference type="eggNOG" id="COG1595">
    <property type="taxonomic scope" value="Bacteria"/>
</dbReference>
<keyword evidence="10" id="KW-1185">Reference proteome</keyword>
<proteinExistence type="inferred from homology"/>
<evidence type="ECO:0000313" key="9">
    <source>
        <dbReference type="EMBL" id="GAF07465.1"/>
    </source>
</evidence>
<keyword evidence="3 6" id="KW-0731">Sigma factor</keyword>
<name>W7Y915_9BACL</name>
<evidence type="ECO:0000256" key="1">
    <source>
        <dbReference type="ARBA" id="ARBA00010641"/>
    </source>
</evidence>
<dbReference type="InterPro" id="IPR013249">
    <property type="entry name" value="RNA_pol_sigma70_r4_t2"/>
</dbReference>
<feature type="domain" description="RNA polymerase sigma-70 region 2" evidence="7">
    <location>
        <begin position="14"/>
        <end position="81"/>
    </location>
</feature>
<dbReference type="NCBIfam" id="TIGR02937">
    <property type="entry name" value="sigma70-ECF"/>
    <property type="match status" value="1"/>
</dbReference>
<dbReference type="Proteomes" id="UP000019364">
    <property type="component" value="Unassembled WGS sequence"/>
</dbReference>
<dbReference type="Gene3D" id="1.10.10.10">
    <property type="entry name" value="Winged helix-like DNA-binding domain superfamily/Winged helix DNA-binding domain"/>
    <property type="match status" value="1"/>
</dbReference>
<comment type="caution">
    <text evidence="9">The sequence shown here is derived from an EMBL/GenBank/DDBJ whole genome shotgun (WGS) entry which is preliminary data.</text>
</comment>
<dbReference type="AlphaFoldDB" id="W7Y915"/>
<sequence>MKEYLITELQAREMFEEHSTYVYGIALMITKSPTLADDITQDTFLRTYAKYHLYDESKPIRPWLYRITVNMARNTLRKKTWMRLLSVVPDSKRELSAESIVMQNAMHLQLWSLVIRLSQKQREVVTLHYYAELALPERASILGIPLGTCKSRLHAALEKLRLFNELESELWELREGLK</sequence>
<dbReference type="InterPro" id="IPR036388">
    <property type="entry name" value="WH-like_DNA-bd_sf"/>
</dbReference>
<dbReference type="PANTHER" id="PTHR43133:SF60">
    <property type="entry name" value="RNA POLYMERASE SIGMA FACTOR SIGV"/>
    <property type="match status" value="1"/>
</dbReference>
<dbReference type="SUPFAM" id="SSF88659">
    <property type="entry name" value="Sigma3 and sigma4 domains of RNA polymerase sigma factors"/>
    <property type="match status" value="1"/>
</dbReference>
<reference evidence="9 10" key="1">
    <citation type="journal article" date="2014" name="Genome Announc.">
        <title>Draft Genome Sequence of Paenibacillus pini JCM 16418T, Isolated from the Rhizosphere of Pine Tree.</title>
        <authorList>
            <person name="Yuki M."/>
            <person name="Oshima K."/>
            <person name="Suda W."/>
            <person name="Oshida Y."/>
            <person name="Kitamura K."/>
            <person name="Iida Y."/>
            <person name="Hattori M."/>
            <person name="Ohkuma M."/>
        </authorList>
    </citation>
    <scope>NUCLEOTIDE SEQUENCE [LARGE SCALE GENOMIC DNA]</scope>
    <source>
        <strain evidence="9 10">JCM 16418</strain>
    </source>
</reference>
<keyword evidence="2 6" id="KW-0805">Transcription regulation</keyword>
<evidence type="ECO:0000256" key="3">
    <source>
        <dbReference type="ARBA" id="ARBA00023082"/>
    </source>
</evidence>
<dbReference type="InterPro" id="IPR007627">
    <property type="entry name" value="RNA_pol_sigma70_r2"/>
</dbReference>
<protein>
    <recommendedName>
        <fullName evidence="6">RNA polymerase sigma factor</fullName>
    </recommendedName>
</protein>
<keyword evidence="4 6" id="KW-0238">DNA-binding</keyword>
<dbReference type="GO" id="GO:0006950">
    <property type="term" value="P:response to stress"/>
    <property type="evidence" value="ECO:0007669"/>
    <property type="project" value="UniProtKB-ARBA"/>
</dbReference>
<accession>W7Y915</accession>
<dbReference type="PROSITE" id="PS01063">
    <property type="entry name" value="SIGMA70_ECF"/>
    <property type="match status" value="1"/>
</dbReference>
<dbReference type="EMBL" id="BAVZ01000003">
    <property type="protein sequence ID" value="GAF07465.1"/>
    <property type="molecule type" value="Genomic_DNA"/>
</dbReference>
<dbReference type="Pfam" id="PF08281">
    <property type="entry name" value="Sigma70_r4_2"/>
    <property type="match status" value="1"/>
</dbReference>
<gene>
    <name evidence="9" type="ORF">JCM16418_1481</name>
</gene>
<dbReference type="CDD" id="cd06171">
    <property type="entry name" value="Sigma70_r4"/>
    <property type="match status" value="1"/>
</dbReference>
<dbReference type="SUPFAM" id="SSF88946">
    <property type="entry name" value="Sigma2 domain of RNA polymerase sigma factors"/>
    <property type="match status" value="1"/>
</dbReference>
<dbReference type="PANTHER" id="PTHR43133">
    <property type="entry name" value="RNA POLYMERASE ECF-TYPE SIGMA FACTO"/>
    <property type="match status" value="1"/>
</dbReference>
<dbReference type="GO" id="GO:0006352">
    <property type="term" value="P:DNA-templated transcription initiation"/>
    <property type="evidence" value="ECO:0007669"/>
    <property type="project" value="InterPro"/>
</dbReference>
<dbReference type="RefSeq" id="WP_052020091.1">
    <property type="nucleotide sequence ID" value="NZ_BAVZ01000003.1"/>
</dbReference>
<evidence type="ECO:0000313" key="10">
    <source>
        <dbReference type="Proteomes" id="UP000019364"/>
    </source>
</evidence>
<organism evidence="9 10">
    <name type="scientific">Paenibacillus pini JCM 16418</name>
    <dbReference type="NCBI Taxonomy" id="1236976"/>
    <lineage>
        <taxon>Bacteria</taxon>
        <taxon>Bacillati</taxon>
        <taxon>Bacillota</taxon>
        <taxon>Bacilli</taxon>
        <taxon>Bacillales</taxon>
        <taxon>Paenibacillaceae</taxon>
        <taxon>Paenibacillus</taxon>
    </lineage>
</organism>
<dbReference type="InterPro" id="IPR014284">
    <property type="entry name" value="RNA_pol_sigma-70_dom"/>
</dbReference>
<evidence type="ECO:0000256" key="4">
    <source>
        <dbReference type="ARBA" id="ARBA00023125"/>
    </source>
</evidence>
<dbReference type="InterPro" id="IPR000838">
    <property type="entry name" value="RNA_pol_sigma70_ECF_CS"/>
</dbReference>
<dbReference type="GO" id="GO:0003677">
    <property type="term" value="F:DNA binding"/>
    <property type="evidence" value="ECO:0007669"/>
    <property type="project" value="UniProtKB-KW"/>
</dbReference>
<evidence type="ECO:0000259" key="8">
    <source>
        <dbReference type="Pfam" id="PF08281"/>
    </source>
</evidence>
<dbReference type="InterPro" id="IPR013325">
    <property type="entry name" value="RNA_pol_sigma_r2"/>
</dbReference>
<dbReference type="InterPro" id="IPR013324">
    <property type="entry name" value="RNA_pol_sigma_r3/r4-like"/>
</dbReference>
<feature type="domain" description="RNA polymerase sigma factor 70 region 4 type 2" evidence="8">
    <location>
        <begin position="108"/>
        <end position="160"/>
    </location>
</feature>
<evidence type="ECO:0000256" key="2">
    <source>
        <dbReference type="ARBA" id="ARBA00023015"/>
    </source>
</evidence>
<dbReference type="OrthoDB" id="9785675at2"/>
<evidence type="ECO:0000256" key="5">
    <source>
        <dbReference type="ARBA" id="ARBA00023163"/>
    </source>
</evidence>
<dbReference type="STRING" id="1236976.JCM16418_1481"/>
<comment type="similarity">
    <text evidence="1 6">Belongs to the sigma-70 factor family. ECF subfamily.</text>
</comment>
<dbReference type="InterPro" id="IPR039425">
    <property type="entry name" value="RNA_pol_sigma-70-like"/>
</dbReference>
<dbReference type="Pfam" id="PF04542">
    <property type="entry name" value="Sigma70_r2"/>
    <property type="match status" value="1"/>
</dbReference>
<keyword evidence="5 6" id="KW-0804">Transcription</keyword>
<evidence type="ECO:0000256" key="6">
    <source>
        <dbReference type="RuleBase" id="RU000716"/>
    </source>
</evidence>
<evidence type="ECO:0000259" key="7">
    <source>
        <dbReference type="Pfam" id="PF04542"/>
    </source>
</evidence>
<dbReference type="GO" id="GO:0016987">
    <property type="term" value="F:sigma factor activity"/>
    <property type="evidence" value="ECO:0007669"/>
    <property type="project" value="UniProtKB-KW"/>
</dbReference>